<dbReference type="PRINTS" id="PR00081">
    <property type="entry name" value="GDHRDH"/>
</dbReference>
<dbReference type="EMBL" id="LAEV01002191">
    <property type="protein sequence ID" value="KKA26470.1"/>
    <property type="molecule type" value="Genomic_DNA"/>
</dbReference>
<dbReference type="CDD" id="cd05233">
    <property type="entry name" value="SDR_c"/>
    <property type="match status" value="1"/>
</dbReference>
<evidence type="ECO:0000313" key="4">
    <source>
        <dbReference type="Proteomes" id="UP000033483"/>
    </source>
</evidence>
<accession>A0A0F4Z7Z5</accession>
<name>A0A0F4Z7Z5_9PEZI</name>
<gene>
    <name evidence="3" type="ORF">TD95_003737</name>
</gene>
<organism evidence="3 4">
    <name type="scientific">Thielaviopsis punctulata</name>
    <dbReference type="NCBI Taxonomy" id="72032"/>
    <lineage>
        <taxon>Eukaryota</taxon>
        <taxon>Fungi</taxon>
        <taxon>Dikarya</taxon>
        <taxon>Ascomycota</taxon>
        <taxon>Pezizomycotina</taxon>
        <taxon>Sordariomycetes</taxon>
        <taxon>Hypocreomycetidae</taxon>
        <taxon>Microascales</taxon>
        <taxon>Ceratocystidaceae</taxon>
        <taxon>Thielaviopsis</taxon>
    </lineage>
</organism>
<dbReference type="AlphaFoldDB" id="A0A0F4Z7Z5"/>
<keyword evidence="4" id="KW-1185">Reference proteome</keyword>
<dbReference type="Gene3D" id="3.40.50.720">
    <property type="entry name" value="NAD(P)-binding Rossmann-like Domain"/>
    <property type="match status" value="1"/>
</dbReference>
<reference evidence="3 4" key="1">
    <citation type="submission" date="2015-03" db="EMBL/GenBank/DDBJ databases">
        <authorList>
            <person name="Radwan O."/>
            <person name="Al-Naeli F.A."/>
            <person name="Rendon G.A."/>
            <person name="Fields C."/>
        </authorList>
    </citation>
    <scope>NUCLEOTIDE SEQUENCE [LARGE SCALE GENOMIC DNA]</scope>
    <source>
        <strain evidence="3">CR-DP1</strain>
    </source>
</reference>
<evidence type="ECO:0000256" key="2">
    <source>
        <dbReference type="ARBA" id="ARBA00023002"/>
    </source>
</evidence>
<dbReference type="Proteomes" id="UP000033483">
    <property type="component" value="Unassembled WGS sequence"/>
</dbReference>
<dbReference type="Pfam" id="PF00106">
    <property type="entry name" value="adh_short"/>
    <property type="match status" value="1"/>
</dbReference>
<dbReference type="PANTHER" id="PTHR42901">
    <property type="entry name" value="ALCOHOL DEHYDROGENASE"/>
    <property type="match status" value="1"/>
</dbReference>
<evidence type="ECO:0000256" key="1">
    <source>
        <dbReference type="ARBA" id="ARBA00006484"/>
    </source>
</evidence>
<dbReference type="InterPro" id="IPR002347">
    <property type="entry name" value="SDR_fam"/>
</dbReference>
<comment type="similarity">
    <text evidence="1">Belongs to the short-chain dehydrogenases/reductases (SDR) family.</text>
</comment>
<proteinExistence type="inferred from homology"/>
<protein>
    <submittedName>
        <fullName evidence="3">Uncharacterized protein</fullName>
    </submittedName>
</protein>
<keyword evidence="2" id="KW-0560">Oxidoreductase</keyword>
<dbReference type="OrthoDB" id="1933717at2759"/>
<dbReference type="InterPro" id="IPR036291">
    <property type="entry name" value="NAD(P)-bd_dom_sf"/>
</dbReference>
<comment type="caution">
    <text evidence="3">The sequence shown here is derived from an EMBL/GenBank/DDBJ whole genome shotgun (WGS) entry which is preliminary data.</text>
</comment>
<sequence>MPEDPTTGYYFTQKLYHDTYPLIDSANCHLEGRYVFITGGSRGIGAEIVLSFARAGASGIAFGSRTPPSAATLAAIEAAASANGRAVPRVLSLHMDVTQAASVEAAAARVAAEFPCVDVLVNNAGEMEDARALADADVDVWMRVLDVNVKGTFLATHYFLPLVRRSVLRTVVNVNSLASQMVTPGRSAYQVSKLAQLRLTEFVVADHGDADGVLAWAVHPGGVRTELGMRLPKERHAALTEEPRLCADTVVWLVQQRREWLAGRYVMAQWDMEELMAREEEIVKGDKLKVRIRL</sequence>
<dbReference type="PANTHER" id="PTHR42901:SF1">
    <property type="entry name" value="ALCOHOL DEHYDROGENASE"/>
    <property type="match status" value="1"/>
</dbReference>
<dbReference type="SUPFAM" id="SSF51735">
    <property type="entry name" value="NAD(P)-binding Rossmann-fold domains"/>
    <property type="match status" value="1"/>
</dbReference>
<evidence type="ECO:0000313" key="3">
    <source>
        <dbReference type="EMBL" id="KKA26470.1"/>
    </source>
</evidence>
<dbReference type="GO" id="GO:0016491">
    <property type="term" value="F:oxidoreductase activity"/>
    <property type="evidence" value="ECO:0007669"/>
    <property type="project" value="UniProtKB-KW"/>
</dbReference>